<feature type="compositionally biased region" description="Polar residues" evidence="1">
    <location>
        <begin position="248"/>
        <end position="266"/>
    </location>
</feature>
<dbReference type="AlphaFoldDB" id="A0A0C9Y4Z1"/>
<dbReference type="EMBL" id="KN838562">
    <property type="protein sequence ID" value="KIK05222.1"/>
    <property type="molecule type" value="Genomic_DNA"/>
</dbReference>
<reference evidence="2 3" key="1">
    <citation type="submission" date="2014-04" db="EMBL/GenBank/DDBJ databases">
        <authorList>
            <consortium name="DOE Joint Genome Institute"/>
            <person name="Kuo A."/>
            <person name="Kohler A."/>
            <person name="Nagy L.G."/>
            <person name="Floudas D."/>
            <person name="Copeland A."/>
            <person name="Barry K.W."/>
            <person name="Cichocki N."/>
            <person name="Veneault-Fourrey C."/>
            <person name="LaButti K."/>
            <person name="Lindquist E.A."/>
            <person name="Lipzen A."/>
            <person name="Lundell T."/>
            <person name="Morin E."/>
            <person name="Murat C."/>
            <person name="Sun H."/>
            <person name="Tunlid A."/>
            <person name="Henrissat B."/>
            <person name="Grigoriev I.V."/>
            <person name="Hibbett D.S."/>
            <person name="Martin F."/>
            <person name="Nordberg H.P."/>
            <person name="Cantor M.N."/>
            <person name="Hua S.X."/>
        </authorList>
    </citation>
    <scope>NUCLEOTIDE SEQUENCE [LARGE SCALE GENOMIC DNA]</scope>
    <source>
        <strain evidence="2 3">LaAM-08-1</strain>
    </source>
</reference>
<name>A0A0C9Y4Z1_9AGAR</name>
<feature type="region of interest" description="Disordered" evidence="1">
    <location>
        <begin position="188"/>
        <end position="226"/>
    </location>
</feature>
<proteinExistence type="predicted"/>
<reference evidence="3" key="2">
    <citation type="submission" date="2015-01" db="EMBL/GenBank/DDBJ databases">
        <title>Evolutionary Origins and Diversification of the Mycorrhizal Mutualists.</title>
        <authorList>
            <consortium name="DOE Joint Genome Institute"/>
            <consortium name="Mycorrhizal Genomics Consortium"/>
            <person name="Kohler A."/>
            <person name="Kuo A."/>
            <person name="Nagy L.G."/>
            <person name="Floudas D."/>
            <person name="Copeland A."/>
            <person name="Barry K.W."/>
            <person name="Cichocki N."/>
            <person name="Veneault-Fourrey C."/>
            <person name="LaButti K."/>
            <person name="Lindquist E.A."/>
            <person name="Lipzen A."/>
            <person name="Lundell T."/>
            <person name="Morin E."/>
            <person name="Murat C."/>
            <person name="Riley R."/>
            <person name="Ohm R."/>
            <person name="Sun H."/>
            <person name="Tunlid A."/>
            <person name="Henrissat B."/>
            <person name="Grigoriev I.V."/>
            <person name="Hibbett D.S."/>
            <person name="Martin F."/>
        </authorList>
    </citation>
    <scope>NUCLEOTIDE SEQUENCE [LARGE SCALE GENOMIC DNA]</scope>
    <source>
        <strain evidence="3">LaAM-08-1</strain>
    </source>
</reference>
<evidence type="ECO:0000313" key="2">
    <source>
        <dbReference type="EMBL" id="KIK05222.1"/>
    </source>
</evidence>
<dbReference type="Proteomes" id="UP000054477">
    <property type="component" value="Unassembled WGS sequence"/>
</dbReference>
<evidence type="ECO:0000313" key="3">
    <source>
        <dbReference type="Proteomes" id="UP000054477"/>
    </source>
</evidence>
<dbReference type="HOGENOM" id="CLU_940311_0_0_1"/>
<gene>
    <name evidence="2" type="ORF">K443DRAFT_4049</name>
</gene>
<keyword evidence="3" id="KW-1185">Reference proteome</keyword>
<feature type="region of interest" description="Disordered" evidence="1">
    <location>
        <begin position="248"/>
        <end position="283"/>
    </location>
</feature>
<feature type="region of interest" description="Disordered" evidence="1">
    <location>
        <begin position="1"/>
        <end position="104"/>
    </location>
</feature>
<accession>A0A0C9Y4Z1</accession>
<evidence type="ECO:0000256" key="1">
    <source>
        <dbReference type="SAM" id="MobiDB-lite"/>
    </source>
</evidence>
<sequence>MSKSSVGKRRRSIWASSTNKLTLSPPPPPSTTPTHRRLPATVTSSPPPRHHRHQPLATSTHICSPQPADHERCGNATSRTERAPATTSTVPSGRAASSDGDDVHRRHRLHSFSDVAMPSGLTNERRPRRRRIRRPFVLAQVSPLAPALFTNTRTRCHVTAIGDVAIRQRTTTSIIVCRHHTTLLQHHHHATTTTTLQQRPPTRQSTYSSTESKVPGRYQRPGNQTTNDESSFVVVYIIARVSTPSTLNPTHPANYNTTHPETTVAITTPPPPHDTDEYDDGACGNQTANNDICRRS</sequence>
<protein>
    <submittedName>
        <fullName evidence="2">Uncharacterized protein</fullName>
    </submittedName>
</protein>
<feature type="compositionally biased region" description="Polar residues" evidence="1">
    <location>
        <begin position="199"/>
        <end position="212"/>
    </location>
</feature>
<organism evidence="2 3">
    <name type="scientific">Laccaria amethystina LaAM-08-1</name>
    <dbReference type="NCBI Taxonomy" id="1095629"/>
    <lineage>
        <taxon>Eukaryota</taxon>
        <taxon>Fungi</taxon>
        <taxon>Dikarya</taxon>
        <taxon>Basidiomycota</taxon>
        <taxon>Agaricomycotina</taxon>
        <taxon>Agaricomycetes</taxon>
        <taxon>Agaricomycetidae</taxon>
        <taxon>Agaricales</taxon>
        <taxon>Agaricineae</taxon>
        <taxon>Hydnangiaceae</taxon>
        <taxon>Laccaria</taxon>
    </lineage>
</organism>
<feature type="compositionally biased region" description="Basic residues" evidence="1">
    <location>
        <begin position="1"/>
        <end position="12"/>
    </location>
</feature>